<name>Q8KFD2_CHLTE</name>
<evidence type="ECO:0000313" key="3">
    <source>
        <dbReference type="Proteomes" id="UP000001007"/>
    </source>
</evidence>
<dbReference type="InterPro" id="IPR025737">
    <property type="entry name" value="FApF"/>
</dbReference>
<dbReference type="EnsemblBacteria" id="AAM71641">
    <property type="protein sequence ID" value="AAM71641"/>
    <property type="gene ID" value="CT0395"/>
</dbReference>
<dbReference type="SUPFAM" id="SSF56935">
    <property type="entry name" value="Porins"/>
    <property type="match status" value="1"/>
</dbReference>
<dbReference type="Pfam" id="PF13557">
    <property type="entry name" value="Phenol_MetA_deg"/>
    <property type="match status" value="1"/>
</dbReference>
<dbReference type="EMBL" id="AE006470">
    <property type="protein sequence ID" value="AAM71641.1"/>
    <property type="molecule type" value="Genomic_DNA"/>
</dbReference>
<gene>
    <name evidence="2" type="ordered locus">CT0395</name>
</gene>
<protein>
    <recommendedName>
        <fullName evidence="4">Transporter</fullName>
    </recommendedName>
</protein>
<keyword evidence="1" id="KW-0732">Signal</keyword>
<feature type="signal peptide" evidence="1">
    <location>
        <begin position="1"/>
        <end position="21"/>
    </location>
</feature>
<accession>Q8KFD2</accession>
<dbReference type="STRING" id="194439.CT0395"/>
<dbReference type="eggNOG" id="COG2067">
    <property type="taxonomic scope" value="Bacteria"/>
</dbReference>
<dbReference type="AlphaFoldDB" id="Q8KFD2"/>
<dbReference type="PATRIC" id="fig|194439.7.peg.382"/>
<sequence>MVMKQYVMATALLCYAAPAYAAYPLTTDDTGTQGAGGWQIELHTEFSTSSRTDGGVRIKDREDDATTVISYGVAKRMDVIVTLPYQWYQHRQGQLVTDDESGIGDMTVELKWRFLENEKSGLSLAVKPGISLPTGDADRGLGTGRVTGGAVLIATKEFGALTLHANAGYHRNAYALDADDAACNKDIWNASLAGEYAFSEKLRAVADIGLETATEKGSRTHPAFLIGGLTYSITKDFDFDFGIKGGLNDAEPDTAVLLGLAARFN</sequence>
<proteinExistence type="predicted"/>
<evidence type="ECO:0000313" key="2">
    <source>
        <dbReference type="EMBL" id="AAM71641.1"/>
    </source>
</evidence>
<organism evidence="2 3">
    <name type="scientific">Chlorobaculum tepidum (strain ATCC 49652 / DSM 12025 / NBRC 103806 / TLS)</name>
    <name type="common">Chlorobium tepidum</name>
    <dbReference type="NCBI Taxonomy" id="194439"/>
    <lineage>
        <taxon>Bacteria</taxon>
        <taxon>Pseudomonadati</taxon>
        <taxon>Chlorobiota</taxon>
        <taxon>Chlorobiia</taxon>
        <taxon>Chlorobiales</taxon>
        <taxon>Chlorobiaceae</taxon>
        <taxon>Chlorobaculum</taxon>
    </lineage>
</organism>
<dbReference type="KEGG" id="cte:CT0395"/>
<reference evidence="2 3" key="1">
    <citation type="journal article" date="2002" name="Proc. Natl. Acad. Sci. U.S.A.">
        <title>The complete genome sequence of Chlorobium tepidum TLS, a photosynthetic, anaerobic, green-sulfur bacterium.</title>
        <authorList>
            <person name="Eisen J.A."/>
            <person name="Nelson K.E."/>
            <person name="Paulsen I.T."/>
            <person name="Heidelberg J.F."/>
            <person name="Wu M."/>
            <person name="Dodson R.J."/>
            <person name="Deboy R."/>
            <person name="Gwinn M.L."/>
            <person name="Nelson W.C."/>
            <person name="Haft D.H."/>
            <person name="Hickey E.K."/>
            <person name="Peterson J.D."/>
            <person name="Durkin A.S."/>
            <person name="Kolonay J.L."/>
            <person name="Yang F."/>
            <person name="Holt I."/>
            <person name="Umayam L.A."/>
            <person name="Mason T."/>
            <person name="Brenner M."/>
            <person name="Shea T.P."/>
            <person name="Parksey D."/>
            <person name="Nierman W.C."/>
            <person name="Feldblyum T.V."/>
            <person name="Hansen C.L."/>
            <person name="Craven M.B."/>
            <person name="Radune D."/>
            <person name="Vamathevan J."/>
            <person name="Khouri H."/>
            <person name="White O."/>
            <person name="Gruber T.M."/>
            <person name="Ketchum K.A."/>
            <person name="Venter J.C."/>
            <person name="Tettelin H."/>
            <person name="Bryant D.A."/>
            <person name="Fraser C.M."/>
        </authorList>
    </citation>
    <scope>NUCLEOTIDE SEQUENCE [LARGE SCALE GENOMIC DNA]</scope>
    <source>
        <strain evidence="3">ATCC 49652 / DSM 12025 / NBRC 103806 / TLS</strain>
    </source>
</reference>
<dbReference type="HOGENOM" id="CLU_066445_1_0_10"/>
<dbReference type="OrthoDB" id="110323at2"/>
<evidence type="ECO:0008006" key="4">
    <source>
        <dbReference type="Google" id="ProtNLM"/>
    </source>
</evidence>
<feature type="chain" id="PRO_5004310539" description="Transporter" evidence="1">
    <location>
        <begin position="22"/>
        <end position="265"/>
    </location>
</feature>
<keyword evidence="3" id="KW-1185">Reference proteome</keyword>
<dbReference type="Proteomes" id="UP000001007">
    <property type="component" value="Chromosome"/>
</dbReference>
<evidence type="ECO:0000256" key="1">
    <source>
        <dbReference type="SAM" id="SignalP"/>
    </source>
</evidence>